<feature type="non-terminal residue" evidence="3">
    <location>
        <position position="461"/>
    </location>
</feature>
<evidence type="ECO:0000313" key="4">
    <source>
        <dbReference type="Proteomes" id="UP001218218"/>
    </source>
</evidence>
<feature type="domain" description="Rit1 DUSP-like" evidence="1">
    <location>
        <begin position="341"/>
        <end position="454"/>
    </location>
</feature>
<gene>
    <name evidence="3" type="ORF">DFH08DRAFT_614190</name>
</gene>
<dbReference type="PANTHER" id="PTHR31811:SF0">
    <property type="entry name" value="TRNA A64-2'-O-RIBOSYLPHOSPHATE TRANSFERASE"/>
    <property type="match status" value="1"/>
</dbReference>
<dbReference type="GO" id="GO:0019988">
    <property type="term" value="P:charged-tRNA amino acid modification"/>
    <property type="evidence" value="ECO:0007669"/>
    <property type="project" value="InterPro"/>
</dbReference>
<dbReference type="Proteomes" id="UP001218218">
    <property type="component" value="Unassembled WGS sequence"/>
</dbReference>
<comment type="caution">
    <text evidence="3">The sequence shown here is derived from an EMBL/GenBank/DDBJ whole genome shotgun (WGS) entry which is preliminary data.</text>
</comment>
<dbReference type="Pfam" id="PF04179">
    <property type="entry name" value="Init_tRNA_PT"/>
    <property type="match status" value="1"/>
</dbReference>
<proteinExistence type="predicted"/>
<protein>
    <submittedName>
        <fullName evidence="3">Initiator tRNA phosphoribosyl transferase</fullName>
    </submittedName>
</protein>
<dbReference type="PIRSF" id="PIRSF007747">
    <property type="entry name" value="Ribosyl_Ptfrase"/>
    <property type="match status" value="1"/>
</dbReference>
<dbReference type="InterPro" id="IPR007306">
    <property type="entry name" value="Rit1"/>
</dbReference>
<reference evidence="3" key="1">
    <citation type="submission" date="2023-03" db="EMBL/GenBank/DDBJ databases">
        <title>Massive genome expansion in bonnet fungi (Mycena s.s.) driven by repeated elements and novel gene families across ecological guilds.</title>
        <authorList>
            <consortium name="Lawrence Berkeley National Laboratory"/>
            <person name="Harder C.B."/>
            <person name="Miyauchi S."/>
            <person name="Viragh M."/>
            <person name="Kuo A."/>
            <person name="Thoen E."/>
            <person name="Andreopoulos B."/>
            <person name="Lu D."/>
            <person name="Skrede I."/>
            <person name="Drula E."/>
            <person name="Henrissat B."/>
            <person name="Morin E."/>
            <person name="Kohler A."/>
            <person name="Barry K."/>
            <person name="LaButti K."/>
            <person name="Morin E."/>
            <person name="Salamov A."/>
            <person name="Lipzen A."/>
            <person name="Mereny Z."/>
            <person name="Hegedus B."/>
            <person name="Baldrian P."/>
            <person name="Stursova M."/>
            <person name="Weitz H."/>
            <person name="Taylor A."/>
            <person name="Grigoriev I.V."/>
            <person name="Nagy L.G."/>
            <person name="Martin F."/>
            <person name="Kauserud H."/>
        </authorList>
    </citation>
    <scope>NUCLEOTIDE SEQUENCE</scope>
    <source>
        <strain evidence="3">CBHHK002</strain>
    </source>
</reference>
<dbReference type="GO" id="GO:0043399">
    <property type="term" value="F:tRNA adenosine(64)-2'-O-ribosylphosphate transferase activity"/>
    <property type="evidence" value="ECO:0007669"/>
    <property type="project" value="InterPro"/>
</dbReference>
<dbReference type="PANTHER" id="PTHR31811">
    <property type="entry name" value="TRNA A64-2'-O-RIBOSYLPHOSPHATE TRANSFERASE"/>
    <property type="match status" value="1"/>
</dbReference>
<evidence type="ECO:0000313" key="3">
    <source>
        <dbReference type="EMBL" id="KAJ7350712.1"/>
    </source>
</evidence>
<keyword evidence="3" id="KW-0808">Transferase</keyword>
<feature type="domain" description="Rit1 N-terminal" evidence="2">
    <location>
        <begin position="15"/>
        <end position="275"/>
    </location>
</feature>
<dbReference type="InterPro" id="IPR033421">
    <property type="entry name" value="Rit1_DUSP-like"/>
</dbReference>
<name>A0AAD7A6T8_9AGAR</name>
<dbReference type="AlphaFoldDB" id="A0AAD7A6T8"/>
<keyword evidence="4" id="KW-1185">Reference proteome</keyword>
<dbReference type="Pfam" id="PF17184">
    <property type="entry name" value="Rit1_C"/>
    <property type="match status" value="1"/>
</dbReference>
<evidence type="ECO:0000259" key="1">
    <source>
        <dbReference type="Pfam" id="PF04179"/>
    </source>
</evidence>
<dbReference type="GO" id="GO:0005737">
    <property type="term" value="C:cytoplasm"/>
    <property type="evidence" value="ECO:0007669"/>
    <property type="project" value="TreeGrafter"/>
</dbReference>
<organism evidence="3 4">
    <name type="scientific">Mycena albidolilacea</name>
    <dbReference type="NCBI Taxonomy" id="1033008"/>
    <lineage>
        <taxon>Eukaryota</taxon>
        <taxon>Fungi</taxon>
        <taxon>Dikarya</taxon>
        <taxon>Basidiomycota</taxon>
        <taxon>Agaricomycotina</taxon>
        <taxon>Agaricomycetes</taxon>
        <taxon>Agaricomycetidae</taxon>
        <taxon>Agaricales</taxon>
        <taxon>Marasmiineae</taxon>
        <taxon>Mycenaceae</taxon>
        <taxon>Mycena</taxon>
    </lineage>
</organism>
<sequence length="461" mass="49980">MYDAHREESEALAFLRKESLDLFNRLHSIDQDVAFVNQVHAAYPDIPILPNLRCGAWYTDPAIATDCPAYFKSTDGHFSNWSFNLRRPNLHLLPLAAAKDGAGMVLVDSTRAGKRLPDALAKTVPIWCAVVNGAVLKRFPDKDGWDTALYTPPAAVSAQEHAQIARRIGVWAEGLAASSYSLPDLPRPLRPMWLTPASGALPVPPPGYIPIICVSASQVADGAHRRAGGFAYIQGSGDDHELWGEGLTPALFWRHRKTLLEAERADLPALAARLVADSVRAHDADKCAPTPISRVHGRLLVCAVVDLPETWDQDTDTAYVVIAGVGTGTPEVSIPDGVPVLRIEAWAGKKGQFQFLQDILPRATAFFRAQLKAGRCVCAACDSGANFSVGIALAALQLFFDDAGELVGLDGDTNQTDATMVNKDSIRTRLEWIIASRPAANPSRTTLKRVNEFLLSAPDLR</sequence>
<dbReference type="InterPro" id="IPR033449">
    <property type="entry name" value="Rit1_N"/>
</dbReference>
<evidence type="ECO:0000259" key="2">
    <source>
        <dbReference type="Pfam" id="PF17184"/>
    </source>
</evidence>
<dbReference type="EMBL" id="JARIHO010000014">
    <property type="protein sequence ID" value="KAJ7350712.1"/>
    <property type="molecule type" value="Genomic_DNA"/>
</dbReference>
<accession>A0AAD7A6T8</accession>